<evidence type="ECO:0000313" key="5">
    <source>
        <dbReference type="EMBL" id="MDN4120667.1"/>
    </source>
</evidence>
<evidence type="ECO:0000256" key="3">
    <source>
        <dbReference type="ARBA" id="ARBA00023163"/>
    </source>
</evidence>
<dbReference type="InterPro" id="IPR019888">
    <property type="entry name" value="Tscrpt_reg_AsnC-like"/>
</dbReference>
<dbReference type="SUPFAM" id="SSF46785">
    <property type="entry name" value="Winged helix' DNA-binding domain"/>
    <property type="match status" value="1"/>
</dbReference>
<evidence type="ECO:0000259" key="4">
    <source>
        <dbReference type="PROSITE" id="PS50956"/>
    </source>
</evidence>
<dbReference type="RefSeq" id="WP_266122033.1">
    <property type="nucleotide sequence ID" value="NZ_JAJHNU010000001.1"/>
</dbReference>
<dbReference type="InterPro" id="IPR019887">
    <property type="entry name" value="Tscrpt_reg_AsnC/Lrp_C"/>
</dbReference>
<protein>
    <submittedName>
        <fullName evidence="5">Lrp/AsnC family transcriptional regulator</fullName>
    </submittedName>
</protein>
<dbReference type="CDD" id="cd00090">
    <property type="entry name" value="HTH_ARSR"/>
    <property type="match status" value="1"/>
</dbReference>
<reference evidence="5" key="1">
    <citation type="submission" date="2021-11" db="EMBL/GenBank/DDBJ databases">
        <title>Draft genome sequence of Alcaligenes endophyticus type strain CCUG 75668T.</title>
        <authorList>
            <person name="Salva-Serra F."/>
            <person name="Duran R.E."/>
            <person name="Seeger M."/>
            <person name="Moore E.R.B."/>
            <person name="Jaen-Luchoro D."/>
        </authorList>
    </citation>
    <scope>NUCLEOTIDE SEQUENCE</scope>
    <source>
        <strain evidence="5">CCUG 75668</strain>
    </source>
</reference>
<evidence type="ECO:0000313" key="6">
    <source>
        <dbReference type="Proteomes" id="UP001168613"/>
    </source>
</evidence>
<dbReference type="PANTHER" id="PTHR30154">
    <property type="entry name" value="LEUCINE-RESPONSIVE REGULATORY PROTEIN"/>
    <property type="match status" value="1"/>
</dbReference>
<dbReference type="Proteomes" id="UP001168613">
    <property type="component" value="Unassembled WGS sequence"/>
</dbReference>
<dbReference type="Pfam" id="PF13412">
    <property type="entry name" value="HTH_24"/>
    <property type="match status" value="1"/>
</dbReference>
<feature type="domain" description="HTH asnC-type" evidence="4">
    <location>
        <begin position="1"/>
        <end position="62"/>
    </location>
</feature>
<dbReference type="PRINTS" id="PR00033">
    <property type="entry name" value="HTHASNC"/>
</dbReference>
<dbReference type="EMBL" id="JAJHNU010000001">
    <property type="protein sequence ID" value="MDN4120667.1"/>
    <property type="molecule type" value="Genomic_DNA"/>
</dbReference>
<keyword evidence="6" id="KW-1185">Reference proteome</keyword>
<keyword evidence="2" id="KW-0238">DNA-binding</keyword>
<comment type="caution">
    <text evidence="5">The sequence shown here is derived from an EMBL/GenBank/DDBJ whole genome shotgun (WGS) entry which is preliminary data.</text>
</comment>
<dbReference type="SMART" id="SM00344">
    <property type="entry name" value="HTH_ASNC"/>
    <property type="match status" value="1"/>
</dbReference>
<dbReference type="InterPro" id="IPR011991">
    <property type="entry name" value="ArsR-like_HTH"/>
</dbReference>
<gene>
    <name evidence="5" type="ORF">LMS43_05145</name>
</gene>
<proteinExistence type="predicted"/>
<dbReference type="InterPro" id="IPR036388">
    <property type="entry name" value="WH-like_DNA-bd_sf"/>
</dbReference>
<dbReference type="PANTHER" id="PTHR30154:SF17">
    <property type="entry name" value="DNA-BINDING TRANSCRIPTIONAL ACTIVATOR DECR"/>
    <property type="match status" value="1"/>
</dbReference>
<dbReference type="InterPro" id="IPR036390">
    <property type="entry name" value="WH_DNA-bd_sf"/>
</dbReference>
<dbReference type="InterPro" id="IPR000485">
    <property type="entry name" value="AsnC-type_HTH_dom"/>
</dbReference>
<dbReference type="PROSITE" id="PS50956">
    <property type="entry name" value="HTH_ASNC_2"/>
    <property type="match status" value="1"/>
</dbReference>
<dbReference type="Gene3D" id="1.10.10.10">
    <property type="entry name" value="Winged helix-like DNA-binding domain superfamily/Winged helix DNA-binding domain"/>
    <property type="match status" value="1"/>
</dbReference>
<evidence type="ECO:0000256" key="1">
    <source>
        <dbReference type="ARBA" id="ARBA00023015"/>
    </source>
</evidence>
<dbReference type="Pfam" id="PF01037">
    <property type="entry name" value="AsnC_trans_reg"/>
    <property type="match status" value="1"/>
</dbReference>
<dbReference type="Gene3D" id="3.30.70.920">
    <property type="match status" value="1"/>
</dbReference>
<keyword evidence="1" id="KW-0805">Transcription regulation</keyword>
<dbReference type="SUPFAM" id="SSF54909">
    <property type="entry name" value="Dimeric alpha+beta barrel"/>
    <property type="match status" value="1"/>
</dbReference>
<sequence>MDKKDKIILHALQENATLSVQELADKASLSPTACWKRIQKLQQEGVISKQVCVLDRKKLGVPVTVFVAIRTQSHTPEWLEQFASGVIDIPEVVEVYRMSGDIDYLLKVVAPDIEGFDQIYKRLIRTAHMYDVSSSFSMEELKCTTALPLTYC</sequence>
<evidence type="ECO:0000256" key="2">
    <source>
        <dbReference type="ARBA" id="ARBA00023125"/>
    </source>
</evidence>
<dbReference type="InterPro" id="IPR011008">
    <property type="entry name" value="Dimeric_a/b-barrel"/>
</dbReference>
<name>A0ABT8EHC0_9BURK</name>
<organism evidence="5 6">
    <name type="scientific">Alcaligenes endophyticus</name>
    <dbReference type="NCBI Taxonomy" id="1929088"/>
    <lineage>
        <taxon>Bacteria</taxon>
        <taxon>Pseudomonadati</taxon>
        <taxon>Pseudomonadota</taxon>
        <taxon>Betaproteobacteria</taxon>
        <taxon>Burkholderiales</taxon>
        <taxon>Alcaligenaceae</taxon>
        <taxon>Alcaligenes</taxon>
    </lineage>
</organism>
<keyword evidence="3" id="KW-0804">Transcription</keyword>
<accession>A0ABT8EHC0</accession>